<accession>A0A378FMZ3</accession>
<dbReference type="EMBL" id="UGNC01000005">
    <property type="protein sequence ID" value="STW46582.1"/>
    <property type="molecule type" value="Genomic_DNA"/>
</dbReference>
<dbReference type="InterPro" id="IPR016963">
    <property type="entry name" value="Glycoporin_RafY"/>
</dbReference>
<reference evidence="2 3" key="1">
    <citation type="submission" date="2018-06" db="EMBL/GenBank/DDBJ databases">
        <authorList>
            <consortium name="Pathogen Informatics"/>
            <person name="Doyle S."/>
        </authorList>
    </citation>
    <scope>NUCLEOTIDE SEQUENCE [LARGE SCALE GENOMIC DNA]</scope>
    <source>
        <strain evidence="2 3">NCTC9617</strain>
    </source>
</reference>
<evidence type="ECO:0000313" key="3">
    <source>
        <dbReference type="Proteomes" id="UP000255167"/>
    </source>
</evidence>
<name>A0A378FMZ3_KLEPN</name>
<evidence type="ECO:0000256" key="1">
    <source>
        <dbReference type="SAM" id="SignalP"/>
    </source>
</evidence>
<dbReference type="Proteomes" id="UP000255167">
    <property type="component" value="Unassembled WGS sequence"/>
</dbReference>
<dbReference type="AlphaFoldDB" id="A0A378FMZ3"/>
<feature type="chain" id="PRO_5016731520" evidence="1">
    <location>
        <begin position="30"/>
        <end position="112"/>
    </location>
</feature>
<protein>
    <submittedName>
        <fullName evidence="2">Glycoporin</fullName>
    </submittedName>
</protein>
<feature type="signal peptide" evidence="1">
    <location>
        <begin position="1"/>
        <end position="29"/>
    </location>
</feature>
<dbReference type="Pfam" id="PF16966">
    <property type="entry name" value="Porin_8"/>
    <property type="match status" value="1"/>
</dbReference>
<keyword evidence="1" id="KW-0732">Signal</keyword>
<organism evidence="2 3">
    <name type="scientific">Klebsiella pneumoniae</name>
    <dbReference type="NCBI Taxonomy" id="573"/>
    <lineage>
        <taxon>Bacteria</taxon>
        <taxon>Pseudomonadati</taxon>
        <taxon>Pseudomonadota</taxon>
        <taxon>Gammaproteobacteria</taxon>
        <taxon>Enterobacterales</taxon>
        <taxon>Enterobacteriaceae</taxon>
        <taxon>Klebsiella/Raoultella group</taxon>
        <taxon>Klebsiella</taxon>
        <taxon>Klebsiella pneumoniae complex</taxon>
    </lineage>
</organism>
<gene>
    <name evidence="2" type="ORF">NCTC9617_03106</name>
</gene>
<sequence length="112" mass="12405">MVTRWKNRKNVVYVRPVAAWQSGAWSAAAAIESNLVNNAYGYQSQSGRWVDQSNRTGYGLTMSWNTLKSDPQDGAVVNLSTALLDAADENRLQRRDQRPLASRGAGLYLCAQ</sequence>
<evidence type="ECO:0000313" key="2">
    <source>
        <dbReference type="EMBL" id="STW46582.1"/>
    </source>
</evidence>
<proteinExistence type="predicted"/>